<keyword evidence="4" id="KW-1185">Reference proteome</keyword>
<evidence type="ECO:0000313" key="3">
    <source>
        <dbReference type="EMBL" id="SDQ29773.1"/>
    </source>
</evidence>
<name>A0A1H0ZQV5_9MICC</name>
<proteinExistence type="predicted"/>
<evidence type="ECO:0000256" key="1">
    <source>
        <dbReference type="ARBA" id="ARBA00022676"/>
    </source>
</evidence>
<protein>
    <submittedName>
        <fullName evidence="3">N-acetylglucosaminyldiphosphoundecaprenol N-acetyl-beta-D-mannosaminyltransferase</fullName>
    </submittedName>
</protein>
<dbReference type="Pfam" id="PF03808">
    <property type="entry name" value="Glyco_tran_WecG"/>
    <property type="match status" value="1"/>
</dbReference>
<sequence>MSEQGSLLSLAHHMLDEEFLGQIESKGAYQVVTLAPWQMWLARRNPLYADSIRHCDATTIDGRWLSAILKLAGRQHDVLTGREIVEAVFQRHVQGRIAVVGSSVQSHERLSVLRPNWLCIGGSFGTEVDLEKLEEVTKRITEYGASVVFVALGSPKQEAWGRYLADRANVTVIGIGGAIETVVGLRKPPSKGIQRVGAEWLQRTIQDPVRFLPRIVQALSVMPRLVLEALTIRRSANTTEF</sequence>
<organism evidence="3 4">
    <name type="scientific">Crystallibacter crystallopoietes</name>
    <dbReference type="NCBI Taxonomy" id="37928"/>
    <lineage>
        <taxon>Bacteria</taxon>
        <taxon>Bacillati</taxon>
        <taxon>Actinomycetota</taxon>
        <taxon>Actinomycetes</taxon>
        <taxon>Micrococcales</taxon>
        <taxon>Micrococcaceae</taxon>
        <taxon>Crystallibacter</taxon>
    </lineage>
</organism>
<dbReference type="PANTHER" id="PTHR34136:SF1">
    <property type="entry name" value="UDP-N-ACETYL-D-MANNOSAMINURONIC ACID TRANSFERASE"/>
    <property type="match status" value="1"/>
</dbReference>
<dbReference type="OrthoDB" id="9771846at2"/>
<gene>
    <name evidence="3" type="ORF">SAMN04489742_0509</name>
</gene>
<evidence type="ECO:0000313" key="4">
    <source>
        <dbReference type="Proteomes" id="UP000181917"/>
    </source>
</evidence>
<evidence type="ECO:0000256" key="2">
    <source>
        <dbReference type="ARBA" id="ARBA00022679"/>
    </source>
</evidence>
<dbReference type="InterPro" id="IPR004629">
    <property type="entry name" value="WecG_TagA_CpsF"/>
</dbReference>
<dbReference type="EMBL" id="FNKH01000002">
    <property type="protein sequence ID" value="SDQ29773.1"/>
    <property type="molecule type" value="Genomic_DNA"/>
</dbReference>
<accession>A0A1H0ZQV5</accession>
<dbReference type="RefSeq" id="WP_074699096.1">
    <property type="nucleotide sequence ID" value="NZ_CP018863.1"/>
</dbReference>
<dbReference type="STRING" id="37928.SAMN04489742_0509"/>
<reference evidence="3 4" key="1">
    <citation type="submission" date="2016-10" db="EMBL/GenBank/DDBJ databases">
        <authorList>
            <person name="de Groot N.N."/>
        </authorList>
    </citation>
    <scope>NUCLEOTIDE SEQUENCE [LARGE SCALE GENOMIC DNA]</scope>
    <source>
        <strain evidence="3 4">DSM 20117</strain>
    </source>
</reference>
<dbReference type="AlphaFoldDB" id="A0A1H0ZQV5"/>
<keyword evidence="1" id="KW-0328">Glycosyltransferase</keyword>
<dbReference type="PANTHER" id="PTHR34136">
    <property type="match status" value="1"/>
</dbReference>
<dbReference type="Proteomes" id="UP000181917">
    <property type="component" value="Unassembled WGS sequence"/>
</dbReference>
<keyword evidence="2 3" id="KW-0808">Transferase</keyword>
<dbReference type="KEGG" id="acry:AC20117_14750"/>
<dbReference type="GO" id="GO:0016758">
    <property type="term" value="F:hexosyltransferase activity"/>
    <property type="evidence" value="ECO:0007669"/>
    <property type="project" value="TreeGrafter"/>
</dbReference>